<dbReference type="CDD" id="cd23273">
    <property type="entry name" value="Dkk2_Cys2"/>
    <property type="match status" value="1"/>
</dbReference>
<evidence type="ECO:0000256" key="4">
    <source>
        <dbReference type="ARBA" id="ARBA00022525"/>
    </source>
</evidence>
<comment type="similarity">
    <text evidence="2">Belongs to the dickkopf family.</text>
</comment>
<keyword evidence="4" id="KW-0964">Secreted</keyword>
<dbReference type="InterPro" id="IPR039863">
    <property type="entry name" value="DKK1-4"/>
</dbReference>
<dbReference type="PANTHER" id="PTHR12113:SF12">
    <property type="entry name" value="DICKKOPF-RELATED PROTEIN 2"/>
    <property type="match status" value="1"/>
</dbReference>
<dbReference type="AlphaFoldDB" id="A0A3B3SPT6"/>
<evidence type="ECO:0000256" key="7">
    <source>
        <dbReference type="ARBA" id="ARBA00023157"/>
    </source>
</evidence>
<dbReference type="STRING" id="1676925.ENSPKIP00000032712"/>
<feature type="signal peptide" evidence="8">
    <location>
        <begin position="1"/>
        <end position="26"/>
    </location>
</feature>
<dbReference type="RefSeq" id="XP_023654959.1">
    <property type="nucleotide sequence ID" value="XM_023799191.1"/>
</dbReference>
<dbReference type="InterPro" id="IPR047302">
    <property type="entry name" value="Dkk2_Cys2"/>
</dbReference>
<keyword evidence="5" id="KW-0879">Wnt signaling pathway</keyword>
<dbReference type="InterPro" id="IPR047303">
    <property type="entry name" value="Dkk2_Cys1"/>
</dbReference>
<keyword evidence="13" id="KW-1185">Reference proteome</keyword>
<dbReference type="InterPro" id="IPR048500">
    <property type="entry name" value="DIKK1/2/4_C-subdom1"/>
</dbReference>
<accession>A0A3B3SPT6</accession>
<evidence type="ECO:0000259" key="11">
    <source>
        <dbReference type="Pfam" id="PF21481"/>
    </source>
</evidence>
<keyword evidence="3" id="KW-0217">Developmental protein</keyword>
<dbReference type="GO" id="GO:0016055">
    <property type="term" value="P:Wnt signaling pathway"/>
    <property type="evidence" value="ECO:0007669"/>
    <property type="project" value="UniProtKB-KW"/>
</dbReference>
<dbReference type="Pfam" id="PF21481">
    <property type="entry name" value="DIKK1-2-4_C-subdom1"/>
    <property type="match status" value="1"/>
</dbReference>
<feature type="domain" description="Dickkopf N-terminal cysteine-rich" evidence="9">
    <location>
        <begin position="70"/>
        <end position="121"/>
    </location>
</feature>
<dbReference type="Gene3D" id="2.10.80.10">
    <property type="entry name" value="Lipase, subunit A"/>
    <property type="match status" value="1"/>
</dbReference>
<dbReference type="KEGG" id="pki:111837290"/>
<reference evidence="12" key="2">
    <citation type="submission" date="2025-09" db="UniProtKB">
        <authorList>
            <consortium name="Ensembl"/>
        </authorList>
    </citation>
    <scope>IDENTIFICATION</scope>
</reference>
<evidence type="ECO:0000256" key="6">
    <source>
        <dbReference type="ARBA" id="ARBA00022729"/>
    </source>
</evidence>
<comment type="subcellular location">
    <subcellularLocation>
        <location evidence="1">Secreted</location>
    </subcellularLocation>
</comment>
<evidence type="ECO:0000256" key="1">
    <source>
        <dbReference type="ARBA" id="ARBA00004613"/>
    </source>
</evidence>
<keyword evidence="7" id="KW-1015">Disulfide bond</keyword>
<dbReference type="GO" id="GO:0048019">
    <property type="term" value="F:receptor antagonist activity"/>
    <property type="evidence" value="ECO:0007669"/>
    <property type="project" value="TreeGrafter"/>
</dbReference>
<name>A0A3B3SPT6_9TELE</name>
<dbReference type="InterPro" id="IPR006796">
    <property type="entry name" value="Dickkopf_N"/>
</dbReference>
<protein>
    <submittedName>
        <fullName evidence="12">Dickkopf WNT signaling pathway inhibitor 2</fullName>
    </submittedName>
</protein>
<dbReference type="GO" id="GO:0090090">
    <property type="term" value="P:negative regulation of canonical Wnt signaling pathway"/>
    <property type="evidence" value="ECO:0007669"/>
    <property type="project" value="TreeGrafter"/>
</dbReference>
<dbReference type="PANTHER" id="PTHR12113">
    <property type="entry name" value="DICKKOPF3-LIKE 3"/>
    <property type="match status" value="1"/>
</dbReference>
<evidence type="ECO:0000256" key="2">
    <source>
        <dbReference type="ARBA" id="ARBA00010842"/>
    </source>
</evidence>
<dbReference type="InterPro" id="IPR048499">
    <property type="entry name" value="DIKK1/2/4_C-subdom2"/>
</dbReference>
<evidence type="ECO:0000313" key="13">
    <source>
        <dbReference type="Proteomes" id="UP000261540"/>
    </source>
</evidence>
<dbReference type="GO" id="GO:0005615">
    <property type="term" value="C:extracellular space"/>
    <property type="evidence" value="ECO:0007669"/>
    <property type="project" value="TreeGrafter"/>
</dbReference>
<evidence type="ECO:0000256" key="3">
    <source>
        <dbReference type="ARBA" id="ARBA00022473"/>
    </source>
</evidence>
<dbReference type="CDD" id="cd23015">
    <property type="entry name" value="Dkk2_Cys1"/>
    <property type="match status" value="1"/>
</dbReference>
<dbReference type="Pfam" id="PF21479">
    <property type="entry name" value="DIKK1-2-4_C-subdom2"/>
    <property type="match status" value="1"/>
</dbReference>
<organism evidence="12 13">
    <name type="scientific">Paramormyrops kingsleyae</name>
    <dbReference type="NCBI Taxonomy" id="1676925"/>
    <lineage>
        <taxon>Eukaryota</taxon>
        <taxon>Metazoa</taxon>
        <taxon>Chordata</taxon>
        <taxon>Craniata</taxon>
        <taxon>Vertebrata</taxon>
        <taxon>Euteleostomi</taxon>
        <taxon>Actinopterygii</taxon>
        <taxon>Neopterygii</taxon>
        <taxon>Teleostei</taxon>
        <taxon>Osteoglossocephala</taxon>
        <taxon>Osteoglossomorpha</taxon>
        <taxon>Osteoglossiformes</taxon>
        <taxon>Mormyridae</taxon>
        <taxon>Paramormyrops</taxon>
    </lineage>
</organism>
<feature type="domain" description="Dickkopf-related protein 1/2/4 C-terminal subdomain 2" evidence="10">
    <location>
        <begin position="194"/>
        <end position="241"/>
    </location>
</feature>
<dbReference type="CTD" id="27123"/>
<evidence type="ECO:0000256" key="8">
    <source>
        <dbReference type="SAM" id="SignalP"/>
    </source>
</evidence>
<keyword evidence="6 8" id="KW-0732">Signal</keyword>
<dbReference type="GO" id="GO:0039706">
    <property type="term" value="F:co-receptor binding"/>
    <property type="evidence" value="ECO:0007669"/>
    <property type="project" value="TreeGrafter"/>
</dbReference>
<dbReference type="FunFam" id="2.10.80.10:FF:000001">
    <property type="entry name" value="Dickkopf WNT-signaling pathway inhibitor 2"/>
    <property type="match status" value="1"/>
</dbReference>
<evidence type="ECO:0000313" key="12">
    <source>
        <dbReference type="Ensembl" id="ENSPKIP00000032712.1"/>
    </source>
</evidence>
<evidence type="ECO:0000259" key="10">
    <source>
        <dbReference type="Pfam" id="PF21479"/>
    </source>
</evidence>
<proteinExistence type="inferred from homology"/>
<reference evidence="12" key="1">
    <citation type="submission" date="2025-08" db="UniProtKB">
        <authorList>
            <consortium name="Ensembl"/>
        </authorList>
    </citation>
    <scope>IDENTIFICATION</scope>
</reference>
<dbReference type="GeneID" id="111837290"/>
<dbReference type="Ensembl" id="ENSPKIT00000013584.1">
    <property type="protein sequence ID" value="ENSPKIP00000032712.1"/>
    <property type="gene ID" value="ENSPKIG00000012697.1"/>
</dbReference>
<evidence type="ECO:0000256" key="5">
    <source>
        <dbReference type="ARBA" id="ARBA00022687"/>
    </source>
</evidence>
<dbReference type="Pfam" id="PF04706">
    <property type="entry name" value="Dickkopf_N"/>
    <property type="match status" value="1"/>
</dbReference>
<dbReference type="Proteomes" id="UP000261540">
    <property type="component" value="Unplaced"/>
</dbReference>
<evidence type="ECO:0000259" key="9">
    <source>
        <dbReference type="Pfam" id="PF04706"/>
    </source>
</evidence>
<sequence length="242" mass="26661">MMLVLSRGRCCSALLLMLAAVRIASSQKSHAGSKVNSIRSPLSGEAPTTPINCSGSGVIKKGQKSSQMYPCISDTECSEGTYCHCPQHSAPHCLKCRRRKKPCNRDAMCCPGNYCSNNICVPVSDRLVSPRAPKLKEHKKLASKEHGWKKNQIKPAVVKGHEGDPCLRSSDCMEGNCCARHFWTKMCKPVLRQGEVCTRQRRKGSHGLELFQRCDCAKGLACKVWTDATSGTKSRLHVCQRV</sequence>
<dbReference type="GeneTree" id="ENSGT00940000164073"/>
<dbReference type="OrthoDB" id="4321958at2759"/>
<feature type="domain" description="Dickkopf-related protein 1/2/4 C-terminal subdomain 1" evidence="11">
    <location>
        <begin position="162"/>
        <end position="191"/>
    </location>
</feature>
<feature type="chain" id="PRO_5017192999" evidence="8">
    <location>
        <begin position="27"/>
        <end position="242"/>
    </location>
</feature>